<dbReference type="SUPFAM" id="SSF53448">
    <property type="entry name" value="Nucleotide-diphospho-sugar transferases"/>
    <property type="match status" value="1"/>
</dbReference>
<feature type="domain" description="Glycosyltransferase 2-like" evidence="4">
    <location>
        <begin position="6"/>
        <end position="116"/>
    </location>
</feature>
<dbReference type="Pfam" id="PF00535">
    <property type="entry name" value="Glycos_transf_2"/>
    <property type="match status" value="1"/>
</dbReference>
<protein>
    <submittedName>
        <fullName evidence="5">Glycosyltransferase family 2 protein</fullName>
    </submittedName>
</protein>
<gene>
    <name evidence="5" type="ORF">H9N25_18555</name>
</gene>
<sequence length="303" mass="34354">MIKIAIVIPVYNRKDVTIAGLTNIYSAIGSYVSDKNRISFDVIVVDDGSTDGTANWIHEHIPGINVLTGTGNLWWSGSINLGAKYAIENLKASHILLWNDDTVCEKNYFFNLEKLLLSDSKYLESILVSKVFWLHDKDRLFNFGAYYESKTGRKVLIGLNQYDVYDEVIPVDWSGGMGTLIPAEVMLALDYFDDVNFPQYHGDIDFFLRAKKIGFKSYGIPCLKVYNNAETTGIVGANKLRDLVPLLNSNRSLHNFKQNYAFNKRHSNTFVSWCTLAKSYLAVFVKTLIKKKKRASSSWIDSE</sequence>
<dbReference type="RefSeq" id="WP_190326829.1">
    <property type="nucleotide sequence ID" value="NZ_CP061171.1"/>
</dbReference>
<name>A0ABX6TG21_9SPHI</name>
<evidence type="ECO:0000256" key="3">
    <source>
        <dbReference type="ARBA" id="ARBA00022679"/>
    </source>
</evidence>
<dbReference type="PANTHER" id="PTHR43179:SF12">
    <property type="entry name" value="GALACTOFURANOSYLTRANSFERASE GLFT2"/>
    <property type="match status" value="1"/>
</dbReference>
<evidence type="ECO:0000256" key="2">
    <source>
        <dbReference type="ARBA" id="ARBA00022676"/>
    </source>
</evidence>
<organism evidence="5 6">
    <name type="scientific">Pedobacter riviphilus</name>
    <dbReference type="NCBI Taxonomy" id="2766984"/>
    <lineage>
        <taxon>Bacteria</taxon>
        <taxon>Pseudomonadati</taxon>
        <taxon>Bacteroidota</taxon>
        <taxon>Sphingobacteriia</taxon>
        <taxon>Sphingobacteriales</taxon>
        <taxon>Sphingobacteriaceae</taxon>
        <taxon>Pedobacter</taxon>
    </lineage>
</organism>
<dbReference type="EMBL" id="CP061171">
    <property type="protein sequence ID" value="QNR83908.1"/>
    <property type="molecule type" value="Genomic_DNA"/>
</dbReference>
<evidence type="ECO:0000313" key="5">
    <source>
        <dbReference type="EMBL" id="QNR83908.1"/>
    </source>
</evidence>
<evidence type="ECO:0000313" key="6">
    <source>
        <dbReference type="Proteomes" id="UP000516439"/>
    </source>
</evidence>
<keyword evidence="6" id="KW-1185">Reference proteome</keyword>
<keyword evidence="3" id="KW-0808">Transferase</keyword>
<proteinExistence type="inferred from homology"/>
<comment type="similarity">
    <text evidence="1">Belongs to the glycosyltransferase 2 family.</text>
</comment>
<dbReference type="PANTHER" id="PTHR43179">
    <property type="entry name" value="RHAMNOSYLTRANSFERASE WBBL"/>
    <property type="match status" value="1"/>
</dbReference>
<evidence type="ECO:0000259" key="4">
    <source>
        <dbReference type="Pfam" id="PF00535"/>
    </source>
</evidence>
<dbReference type="Gene3D" id="3.90.550.10">
    <property type="entry name" value="Spore Coat Polysaccharide Biosynthesis Protein SpsA, Chain A"/>
    <property type="match status" value="1"/>
</dbReference>
<dbReference type="InterPro" id="IPR001173">
    <property type="entry name" value="Glyco_trans_2-like"/>
</dbReference>
<dbReference type="InterPro" id="IPR029044">
    <property type="entry name" value="Nucleotide-diphossugar_trans"/>
</dbReference>
<dbReference type="Proteomes" id="UP000516439">
    <property type="component" value="Chromosome"/>
</dbReference>
<keyword evidence="2" id="KW-0328">Glycosyltransferase</keyword>
<evidence type="ECO:0000256" key="1">
    <source>
        <dbReference type="ARBA" id="ARBA00006739"/>
    </source>
</evidence>
<accession>A0ABX6TG21</accession>
<reference evidence="5 6" key="1">
    <citation type="submission" date="2020-09" db="EMBL/GenBank/DDBJ databases">
        <title>Pedobacter sp. SW-16 isolated from soil near Yeocheon.</title>
        <authorList>
            <person name="Im H.S."/>
            <person name="Joung Y."/>
            <person name="Lee S.-S."/>
        </authorList>
    </citation>
    <scope>NUCLEOTIDE SEQUENCE [LARGE SCALE GENOMIC DNA]</scope>
    <source>
        <strain evidence="5 6">SW-16</strain>
    </source>
</reference>